<dbReference type="RefSeq" id="WP_162365920.1">
    <property type="nucleotide sequence ID" value="NZ_WUBS01000006.1"/>
</dbReference>
<organism evidence="3 4">
    <name type="scientific">Acerihabitans arboris</name>
    <dbReference type="NCBI Taxonomy" id="2691583"/>
    <lineage>
        <taxon>Bacteria</taxon>
        <taxon>Pseudomonadati</taxon>
        <taxon>Pseudomonadota</taxon>
        <taxon>Gammaproteobacteria</taxon>
        <taxon>Enterobacterales</taxon>
        <taxon>Pectobacteriaceae</taxon>
        <taxon>Acerihabitans</taxon>
    </lineage>
</organism>
<dbReference type="EMBL" id="WUBS01000006">
    <property type="protein sequence ID" value="NDL63213.1"/>
    <property type="molecule type" value="Genomic_DNA"/>
</dbReference>
<dbReference type="CDD" id="cd00063">
    <property type="entry name" value="FN3"/>
    <property type="match status" value="3"/>
</dbReference>
<name>A0A845SE51_9GAMM</name>
<accession>A0A845SE51</accession>
<protein>
    <recommendedName>
        <fullName evidence="2">Fibronectin type-III domain-containing protein</fullName>
    </recommendedName>
</protein>
<feature type="domain" description="Fibronectin type-III" evidence="2">
    <location>
        <begin position="204"/>
        <end position="291"/>
    </location>
</feature>
<dbReference type="PROSITE" id="PS50853">
    <property type="entry name" value="FN3"/>
    <property type="match status" value="3"/>
</dbReference>
<evidence type="ECO:0000259" key="2">
    <source>
        <dbReference type="PROSITE" id="PS50853"/>
    </source>
</evidence>
<dbReference type="InterPro" id="IPR003961">
    <property type="entry name" value="FN3_dom"/>
</dbReference>
<keyword evidence="1" id="KW-0677">Repeat</keyword>
<dbReference type="SUPFAM" id="SSF49265">
    <property type="entry name" value="Fibronectin type III"/>
    <property type="match status" value="2"/>
</dbReference>
<reference evidence="3 4" key="2">
    <citation type="submission" date="2020-02" db="EMBL/GenBank/DDBJ databases">
        <title>The new genus of Enterobacteriales.</title>
        <authorList>
            <person name="Kim I.S."/>
        </authorList>
    </citation>
    <scope>NUCLEOTIDE SEQUENCE [LARGE SCALE GENOMIC DNA]</scope>
    <source>
        <strain evidence="3 4">SAP-6</strain>
    </source>
</reference>
<dbReference type="InterPro" id="IPR036116">
    <property type="entry name" value="FN3_sf"/>
</dbReference>
<evidence type="ECO:0000256" key="1">
    <source>
        <dbReference type="ARBA" id="ARBA00022737"/>
    </source>
</evidence>
<feature type="non-terminal residue" evidence="3">
    <location>
        <position position="297"/>
    </location>
</feature>
<feature type="domain" description="Fibronectin type-III" evidence="2">
    <location>
        <begin position="18"/>
        <end position="104"/>
    </location>
</feature>
<dbReference type="AlphaFoldDB" id="A0A845SE51"/>
<evidence type="ECO:0000313" key="3">
    <source>
        <dbReference type="EMBL" id="NDL63213.1"/>
    </source>
</evidence>
<keyword evidence="4" id="KW-1185">Reference proteome</keyword>
<evidence type="ECO:0000313" key="4">
    <source>
        <dbReference type="Proteomes" id="UP000461443"/>
    </source>
</evidence>
<dbReference type="PANTHER" id="PTHR46708:SF11">
    <property type="entry name" value="RECEPTOR-TYPE TYROSINE-PROTEIN PHOSPHATASE ETA-LIKE"/>
    <property type="match status" value="1"/>
</dbReference>
<dbReference type="InterPro" id="IPR013783">
    <property type="entry name" value="Ig-like_fold"/>
</dbReference>
<dbReference type="Proteomes" id="UP000461443">
    <property type="component" value="Unassembled WGS sequence"/>
</dbReference>
<sequence>MSNMNYQDPGLAETRPHSPINLQAYNILYTSVSLHWELANDGEVNPTAYSIYQDGRQIIGQNYIGGTIEGLTPATTYQFYVTASWYGTDSLNPSNTITVTTLGTTLRPSSPVNLRATAIAATSVTLQWDTGTDGSLPVARYRIFQNGSEVNSTAANGITITGLSPATQYSFYIWSEAANGQLGAYASNTITPTTAALPLPRPPSPVNLRATAITPTSISLQWDTGTDGTAPVSRYWIYQNGGLADITAANSITIANLTPGTTYRFYIVSEGLDGQFGLNASNEITPTTAALARPPSP</sequence>
<dbReference type="Pfam" id="PF00041">
    <property type="entry name" value="fn3"/>
    <property type="match status" value="3"/>
</dbReference>
<dbReference type="PANTHER" id="PTHR46708">
    <property type="entry name" value="TENASCIN"/>
    <property type="match status" value="1"/>
</dbReference>
<dbReference type="InterPro" id="IPR050991">
    <property type="entry name" value="ECM_Regulatory_Proteins"/>
</dbReference>
<dbReference type="SMART" id="SM00060">
    <property type="entry name" value="FN3"/>
    <property type="match status" value="3"/>
</dbReference>
<reference evidence="3 4" key="1">
    <citation type="submission" date="2019-12" db="EMBL/GenBank/DDBJ databases">
        <authorList>
            <person name="Lee S.D."/>
        </authorList>
    </citation>
    <scope>NUCLEOTIDE SEQUENCE [LARGE SCALE GENOMIC DNA]</scope>
    <source>
        <strain evidence="3 4">SAP-6</strain>
    </source>
</reference>
<feature type="domain" description="Fibronectin type-III" evidence="2">
    <location>
        <begin position="110"/>
        <end position="197"/>
    </location>
</feature>
<dbReference type="Gene3D" id="2.60.40.10">
    <property type="entry name" value="Immunoglobulins"/>
    <property type="match status" value="3"/>
</dbReference>
<gene>
    <name evidence="3" type="ORF">GRH90_10685</name>
</gene>
<comment type="caution">
    <text evidence="3">The sequence shown here is derived from an EMBL/GenBank/DDBJ whole genome shotgun (WGS) entry which is preliminary data.</text>
</comment>
<proteinExistence type="predicted"/>